<dbReference type="GO" id="GO:0030246">
    <property type="term" value="F:carbohydrate binding"/>
    <property type="evidence" value="ECO:0007669"/>
    <property type="project" value="InterPro"/>
</dbReference>
<keyword evidence="2" id="KW-0611">Plant defense</keyword>
<organism evidence="6 7">
    <name type="scientific">Chitinophaga eiseniae</name>
    <dbReference type="NCBI Taxonomy" id="634771"/>
    <lineage>
        <taxon>Bacteria</taxon>
        <taxon>Pseudomonadati</taxon>
        <taxon>Bacteroidota</taxon>
        <taxon>Chitinophagia</taxon>
        <taxon>Chitinophagales</taxon>
        <taxon>Chitinophagaceae</taxon>
        <taxon>Chitinophaga</taxon>
    </lineage>
</organism>
<dbReference type="EMBL" id="FUWZ01000012">
    <property type="protein sequence ID" value="SKA48412.1"/>
    <property type="molecule type" value="Genomic_DNA"/>
</dbReference>
<dbReference type="AlphaFoldDB" id="A0A1T4U6K3"/>
<dbReference type="InterPro" id="IPR023346">
    <property type="entry name" value="Lysozyme-like_dom_sf"/>
</dbReference>
<evidence type="ECO:0000256" key="3">
    <source>
        <dbReference type="ARBA" id="ARBA00023157"/>
    </source>
</evidence>
<evidence type="ECO:0000313" key="6">
    <source>
        <dbReference type="EMBL" id="SKA48412.1"/>
    </source>
</evidence>
<dbReference type="Gene3D" id="1.10.530.10">
    <property type="match status" value="2"/>
</dbReference>
<proteinExistence type="predicted"/>
<evidence type="ECO:0000256" key="4">
    <source>
        <dbReference type="SAM" id="SignalP"/>
    </source>
</evidence>
<dbReference type="SMART" id="SM00495">
    <property type="entry name" value="ChtBD3"/>
    <property type="match status" value="2"/>
</dbReference>
<keyword evidence="4" id="KW-0732">Signal</keyword>
<evidence type="ECO:0000259" key="5">
    <source>
        <dbReference type="PROSITE" id="PS00774"/>
    </source>
</evidence>
<feature type="domain" description="Glycoside hydrolase family 19 catalytic" evidence="5">
    <location>
        <begin position="259"/>
        <end position="269"/>
    </location>
</feature>
<name>A0A1T4U6K3_9BACT</name>
<dbReference type="SUPFAM" id="SSF51055">
    <property type="entry name" value="Carbohydrate binding domain"/>
    <property type="match status" value="2"/>
</dbReference>
<evidence type="ECO:0000256" key="1">
    <source>
        <dbReference type="ARBA" id="ARBA00022801"/>
    </source>
</evidence>
<dbReference type="Pfam" id="PF00182">
    <property type="entry name" value="Glyco_hydro_19"/>
    <property type="match status" value="1"/>
</dbReference>
<dbReference type="SUPFAM" id="SSF53955">
    <property type="entry name" value="Lysozyme-like"/>
    <property type="match status" value="1"/>
</dbReference>
<dbReference type="GO" id="GO:0016998">
    <property type="term" value="P:cell wall macromolecule catabolic process"/>
    <property type="evidence" value="ECO:0007669"/>
    <property type="project" value="InterPro"/>
</dbReference>
<dbReference type="Gene3D" id="3.30.20.10">
    <property type="entry name" value="Endochitinase, domain 2"/>
    <property type="match status" value="1"/>
</dbReference>
<sequence length="672" mass="73036">MKIHPLITTVVLCLLCWSRTTASPEAANPGSAPSVADTSVSSLISSAEWDVLFPHRFNPDDRTGAGTLPTSPAKDFYSYNNFVEAVRRMSNIKVLLERRCGTDYYRITRTDKTTGATTVIRTDPGFNDPTWSGLAIITQVLDYGTFAAEGDINARKRELVAFLANISQETTGGWPTAPGGQYAWGLYFREEQGYEGTSNIGYRDETNTIYPPAPGKSYHGRGPIQLSYNYNYGQASELIFGDKNVLLANPEKVIQDGAIAFETGLWFWMAPQYPKPSCHDVMIPGKWTPTPAQQAAGIRPGFGATVNIINGGIECGSGQENTKVLSRIAHYQRYATIKQVSLELNGGNNTANCGCANMSRFTVDNGECASLTSIRFLQPANGILSTTSLSPVTLSVTKNDPRQEISKIQIVVNGQLFNDSVIQWTPPAYNKFTATARGIRAGMDTVSTTVSFAVWNSRTFEGCANLPQWQASQNYTTAGNIVLYNNNIYRNKWWAGSASVPGSSDTWELLGACSNGPRPDTGCGGIAEWISSKAYAAGDQAVYKKKIYKANWWTQNNPPDLNSGAGKPWTYVRDCGSTLAGMKTVANATVYPNPVTGNTMNVRFSVPAGGKCYLSILHSTTLQRMKQVYYEAAHDGVHTVQLDVSRLPAGTWILQINGAGAGKSSAVTFIKN</sequence>
<evidence type="ECO:0000256" key="2">
    <source>
        <dbReference type="ARBA" id="ARBA00022821"/>
    </source>
</evidence>
<dbReference type="CDD" id="cd12215">
    <property type="entry name" value="ChiC_BD"/>
    <property type="match status" value="1"/>
</dbReference>
<gene>
    <name evidence="6" type="ORF">SAMN04488128_11216</name>
</gene>
<dbReference type="InterPro" id="IPR000726">
    <property type="entry name" value="Glyco_hydro_19_cat"/>
</dbReference>
<dbReference type="RefSeq" id="WP_078673392.1">
    <property type="nucleotide sequence ID" value="NZ_FUWZ01000012.1"/>
</dbReference>
<keyword evidence="1" id="KW-0378">Hydrolase</keyword>
<keyword evidence="7" id="KW-1185">Reference proteome</keyword>
<protein>
    <submittedName>
        <fullName evidence="6">Carbohydrate binding domain-containing protein</fullName>
    </submittedName>
</protein>
<dbReference type="STRING" id="634771.SAMN04488128_11216"/>
<reference evidence="7" key="1">
    <citation type="submission" date="2017-02" db="EMBL/GenBank/DDBJ databases">
        <authorList>
            <person name="Varghese N."/>
            <person name="Submissions S."/>
        </authorList>
    </citation>
    <scope>NUCLEOTIDE SEQUENCE [LARGE SCALE GENOMIC DNA]</scope>
    <source>
        <strain evidence="7">DSM 22224</strain>
    </source>
</reference>
<dbReference type="PROSITE" id="PS00774">
    <property type="entry name" value="CHITINASE_19_2"/>
    <property type="match status" value="1"/>
</dbReference>
<dbReference type="GO" id="GO:0005975">
    <property type="term" value="P:carbohydrate metabolic process"/>
    <property type="evidence" value="ECO:0007669"/>
    <property type="project" value="InterPro"/>
</dbReference>
<dbReference type="CDD" id="cd00325">
    <property type="entry name" value="chitinase_GH19"/>
    <property type="match status" value="1"/>
</dbReference>
<dbReference type="PANTHER" id="PTHR22595:SF79">
    <property type="entry name" value="CHITINASE 12"/>
    <property type="match status" value="1"/>
</dbReference>
<feature type="chain" id="PRO_5012142876" evidence="4">
    <location>
        <begin position="23"/>
        <end position="672"/>
    </location>
</feature>
<dbReference type="GO" id="GO:0004568">
    <property type="term" value="F:chitinase activity"/>
    <property type="evidence" value="ECO:0007669"/>
    <property type="project" value="InterPro"/>
</dbReference>
<dbReference type="GO" id="GO:0006032">
    <property type="term" value="P:chitin catabolic process"/>
    <property type="evidence" value="ECO:0007669"/>
    <property type="project" value="InterPro"/>
</dbReference>
<dbReference type="PANTHER" id="PTHR22595">
    <property type="entry name" value="CHITINASE-RELATED"/>
    <property type="match status" value="1"/>
</dbReference>
<accession>A0A1T4U6K3</accession>
<dbReference type="Proteomes" id="UP000190367">
    <property type="component" value="Unassembled WGS sequence"/>
</dbReference>
<evidence type="ECO:0000313" key="7">
    <source>
        <dbReference type="Proteomes" id="UP000190367"/>
    </source>
</evidence>
<dbReference type="GO" id="GO:0005576">
    <property type="term" value="C:extracellular region"/>
    <property type="evidence" value="ECO:0007669"/>
    <property type="project" value="InterPro"/>
</dbReference>
<keyword evidence="3" id="KW-1015">Disulfide bond</keyword>
<dbReference type="GO" id="GO:0006952">
    <property type="term" value="P:defense response"/>
    <property type="evidence" value="ECO:0007669"/>
    <property type="project" value="UniProtKB-KW"/>
</dbReference>
<feature type="signal peptide" evidence="4">
    <location>
        <begin position="1"/>
        <end position="22"/>
    </location>
</feature>
<dbReference type="Gene3D" id="2.10.10.20">
    <property type="entry name" value="Carbohydrate-binding module superfamily 5/12"/>
    <property type="match status" value="2"/>
</dbReference>
<dbReference type="InterPro" id="IPR003610">
    <property type="entry name" value="CBM5/12"/>
</dbReference>
<dbReference type="InterPro" id="IPR036573">
    <property type="entry name" value="CBM_sf_5/12"/>
</dbReference>